<evidence type="ECO:0000313" key="4">
    <source>
        <dbReference type="Proteomes" id="UP000593758"/>
    </source>
</evidence>
<feature type="region of interest" description="Disordered" evidence="1">
    <location>
        <begin position="1"/>
        <end position="30"/>
    </location>
</feature>
<dbReference type="PANTHER" id="PTHR28004">
    <property type="entry name" value="ZGC:162816-RELATED"/>
    <property type="match status" value="1"/>
</dbReference>
<proteinExistence type="predicted"/>
<organism evidence="3 4">
    <name type="scientific">Ruania alkalisoli</name>
    <dbReference type="NCBI Taxonomy" id="2779775"/>
    <lineage>
        <taxon>Bacteria</taxon>
        <taxon>Bacillati</taxon>
        <taxon>Actinomycetota</taxon>
        <taxon>Actinomycetes</taxon>
        <taxon>Micrococcales</taxon>
        <taxon>Ruaniaceae</taxon>
        <taxon>Ruania</taxon>
    </lineage>
</organism>
<name>A0A7M1SRH6_9MICO</name>
<evidence type="ECO:0000256" key="1">
    <source>
        <dbReference type="SAM" id="MobiDB-lite"/>
    </source>
</evidence>
<keyword evidence="4" id="KW-1185">Reference proteome</keyword>
<dbReference type="SUPFAM" id="SSF51419">
    <property type="entry name" value="PLP-binding barrel"/>
    <property type="match status" value="1"/>
</dbReference>
<feature type="domain" description="Alanine racemase N-terminal" evidence="2">
    <location>
        <begin position="50"/>
        <end position="228"/>
    </location>
</feature>
<dbReference type="KEGG" id="halt:IM660_16370"/>
<dbReference type="Pfam" id="PF01168">
    <property type="entry name" value="Ala_racemase_N"/>
    <property type="match status" value="1"/>
</dbReference>
<evidence type="ECO:0000259" key="2">
    <source>
        <dbReference type="Pfam" id="PF01168"/>
    </source>
</evidence>
<evidence type="ECO:0000313" key="3">
    <source>
        <dbReference type="EMBL" id="QOR70170.1"/>
    </source>
</evidence>
<dbReference type="InterPro" id="IPR051466">
    <property type="entry name" value="D-amino_acid_metab_enzyme"/>
</dbReference>
<dbReference type="InterPro" id="IPR001608">
    <property type="entry name" value="Ala_racemase_N"/>
</dbReference>
<sequence>MSDNGQVRTSQGVPEAGYQRVSPVAQGRAGRRSAPWGRAVRGLAGPLAVVDLDAFEANAADLLARAGGLPLRLASKSVRVRALLDRALVAGFRSVMAYSLAEALWLAEHGVEDVLVGYPTVDRPALARLAADPDARRAITVMIDDVSHVALLERAFMRSGVAGGPPIQVCIDVDASLRLGVGALSAHLGVRRSGLRHPEEVVRLARATERTGRLRVRGVMFYEAQVAGVPDAGPRGARSPLVQLMKGLSLRDLSRRRPAVVAALEEHLGRDVLVNGGGTGSLQQTATDPTITELTAGSGLLCPTLFDRYDAFTSRPAAFFGLDVVRRPTPRLATVFGGGYIASGPPGTDRLPRPVDGSRLLASEGAGEVQTPLRYPPRRTGPAVGARVWMRHAKAGELMERFDHIHLVRADRVIETVPTYRGEGQNFG</sequence>
<dbReference type="GO" id="GO:0036088">
    <property type="term" value="P:D-serine catabolic process"/>
    <property type="evidence" value="ECO:0007669"/>
    <property type="project" value="TreeGrafter"/>
</dbReference>
<dbReference type="PANTHER" id="PTHR28004:SF2">
    <property type="entry name" value="D-SERINE DEHYDRATASE"/>
    <property type="match status" value="1"/>
</dbReference>
<dbReference type="Proteomes" id="UP000593758">
    <property type="component" value="Chromosome"/>
</dbReference>
<gene>
    <name evidence="3" type="ORF">IM660_16370</name>
</gene>
<accession>A0A7M1SRH6</accession>
<protein>
    <submittedName>
        <fullName evidence="3">Alanine racemase</fullName>
    </submittedName>
</protein>
<dbReference type="InterPro" id="IPR029066">
    <property type="entry name" value="PLP-binding_barrel"/>
</dbReference>
<dbReference type="AlphaFoldDB" id="A0A7M1SRH6"/>
<feature type="compositionally biased region" description="Polar residues" evidence="1">
    <location>
        <begin position="1"/>
        <end position="12"/>
    </location>
</feature>
<dbReference type="GO" id="GO:0008721">
    <property type="term" value="F:D-serine ammonia-lyase activity"/>
    <property type="evidence" value="ECO:0007669"/>
    <property type="project" value="TreeGrafter"/>
</dbReference>
<reference evidence="3 4" key="1">
    <citation type="submission" date="2020-10" db="EMBL/GenBank/DDBJ databases">
        <title>Haloactinobacterium sp. RN3S43, a bacterium isolated from saline soil.</title>
        <authorList>
            <person name="Sun J.-Q."/>
        </authorList>
    </citation>
    <scope>NUCLEOTIDE SEQUENCE [LARGE SCALE GENOMIC DNA]</scope>
    <source>
        <strain evidence="3 4">RN3S43</strain>
    </source>
</reference>
<dbReference type="EMBL" id="CP063169">
    <property type="protein sequence ID" value="QOR70170.1"/>
    <property type="molecule type" value="Genomic_DNA"/>
</dbReference>
<dbReference type="Gene3D" id="3.20.20.10">
    <property type="entry name" value="Alanine racemase"/>
    <property type="match status" value="1"/>
</dbReference>